<feature type="domain" description="Myb-like" evidence="7">
    <location>
        <begin position="11"/>
        <end position="65"/>
    </location>
</feature>
<dbReference type="Proteomes" id="UP000243459">
    <property type="component" value="Chromosome 4"/>
</dbReference>
<organism evidence="9 10">
    <name type="scientific">Asparagus officinalis</name>
    <name type="common">Garden asparagus</name>
    <dbReference type="NCBI Taxonomy" id="4686"/>
    <lineage>
        <taxon>Eukaryota</taxon>
        <taxon>Viridiplantae</taxon>
        <taxon>Streptophyta</taxon>
        <taxon>Embryophyta</taxon>
        <taxon>Tracheophyta</taxon>
        <taxon>Spermatophyta</taxon>
        <taxon>Magnoliopsida</taxon>
        <taxon>Liliopsida</taxon>
        <taxon>Asparagales</taxon>
        <taxon>Asparagaceae</taxon>
        <taxon>Asparagoideae</taxon>
        <taxon>Asparagus</taxon>
    </lineage>
</organism>
<dbReference type="Pfam" id="PF00249">
    <property type="entry name" value="Myb_DNA-binding"/>
    <property type="match status" value="2"/>
</dbReference>
<dbReference type="InterPro" id="IPR009057">
    <property type="entry name" value="Homeodomain-like_sf"/>
</dbReference>
<evidence type="ECO:0000256" key="6">
    <source>
        <dbReference type="SAM" id="MobiDB-lite"/>
    </source>
</evidence>
<evidence type="ECO:0000313" key="9">
    <source>
        <dbReference type="EMBL" id="ONK71309.1"/>
    </source>
</evidence>
<proteinExistence type="predicted"/>
<reference evidence="10" key="1">
    <citation type="journal article" date="2017" name="Nat. Commun.">
        <title>The asparagus genome sheds light on the origin and evolution of a young Y chromosome.</title>
        <authorList>
            <person name="Harkess A."/>
            <person name="Zhou J."/>
            <person name="Xu C."/>
            <person name="Bowers J.E."/>
            <person name="Van der Hulst R."/>
            <person name="Ayyampalayam S."/>
            <person name="Mercati F."/>
            <person name="Riccardi P."/>
            <person name="McKain M.R."/>
            <person name="Kakrana A."/>
            <person name="Tang H."/>
            <person name="Ray J."/>
            <person name="Groenendijk J."/>
            <person name="Arikit S."/>
            <person name="Mathioni S.M."/>
            <person name="Nakano M."/>
            <person name="Shan H."/>
            <person name="Telgmann-Rauber A."/>
            <person name="Kanno A."/>
            <person name="Yue Z."/>
            <person name="Chen H."/>
            <person name="Li W."/>
            <person name="Chen Y."/>
            <person name="Xu X."/>
            <person name="Zhang Y."/>
            <person name="Luo S."/>
            <person name="Chen H."/>
            <person name="Gao J."/>
            <person name="Mao Z."/>
            <person name="Pires J.C."/>
            <person name="Luo M."/>
            <person name="Kudrna D."/>
            <person name="Wing R.A."/>
            <person name="Meyers B.C."/>
            <person name="Yi K."/>
            <person name="Kong H."/>
            <person name="Lavrijsen P."/>
            <person name="Sunseri F."/>
            <person name="Falavigna A."/>
            <person name="Ye Y."/>
            <person name="Leebens-Mack J.H."/>
            <person name="Chen G."/>
        </authorList>
    </citation>
    <scope>NUCLEOTIDE SEQUENCE [LARGE SCALE GENOMIC DNA]</scope>
    <source>
        <strain evidence="10">cv. DH0086</strain>
    </source>
</reference>
<keyword evidence="5" id="KW-0539">Nucleus</keyword>
<dbReference type="AlphaFoldDB" id="A0A5P1F3D6"/>
<evidence type="ECO:0000256" key="1">
    <source>
        <dbReference type="ARBA" id="ARBA00004123"/>
    </source>
</evidence>
<gene>
    <name evidence="9" type="ORF">A4U43_C04F7140</name>
</gene>
<evidence type="ECO:0000256" key="3">
    <source>
        <dbReference type="ARBA" id="ARBA00023125"/>
    </source>
</evidence>
<accession>A0A5P1F3D6</accession>
<dbReference type="PROSITE" id="PS50090">
    <property type="entry name" value="MYB_LIKE"/>
    <property type="match status" value="2"/>
</dbReference>
<dbReference type="PROSITE" id="PS51294">
    <property type="entry name" value="HTH_MYB"/>
    <property type="match status" value="1"/>
</dbReference>
<dbReference type="NCBIfam" id="TIGR01557">
    <property type="entry name" value="myb_SHAQKYF"/>
    <property type="match status" value="1"/>
</dbReference>
<dbReference type="OrthoDB" id="118550at2759"/>
<dbReference type="PANTHER" id="PTHR44042">
    <property type="entry name" value="DUPLICATED HOMEODOMAIN-LIKE SUPERFAMILY PROTEIN-RELATED"/>
    <property type="match status" value="1"/>
</dbReference>
<dbReference type="InterPro" id="IPR017930">
    <property type="entry name" value="Myb_dom"/>
</dbReference>
<sequence length="484" mass="54371">MERNKNFSNWRPPRPPATWSRSENKKFVNALAIYGIENPEIWKIIAATLPGKSPRDIEEHYETLVHDITRIEMGRIKLPEYKNDFEGDCDHDGDGLIDETAGGLRETADVHENGILDVGISDVHETAETLRDIPSYNQVSDVHENGILEVGANVVRENDIPDVRASDLHKKGMSEVGVSDIDENVFLEVGVSDVHENRFLEVSDVHENGFLEFSNLHENRFLEVGVSDVHENGSLQVMLTDDVHNNGFLEARTADDVHNNGFLEARASNDVHENGFLDVGVSDVHENESLQVMLTDDVHNSGFVEARASDDVHENDFLKVGVSDVHENGSLQVMLTDDVHNNGFLEARASDDVHGNGFLEVIASNGHENDFLEVSDVHCNRSLEIGVSDVLGVEVSHVHEKGNPELGARLRKRGRSWTEEEHRNFLMGLDHERRGDWKTISRLYIPSKTPAQISSHAQKYFKRQKVVESGNARRKSIHDITKME</sequence>
<dbReference type="Gramene" id="ONK71309">
    <property type="protein sequence ID" value="ONK71309"/>
    <property type="gene ID" value="A4U43_C04F7140"/>
</dbReference>
<dbReference type="SUPFAM" id="SSF46689">
    <property type="entry name" value="Homeodomain-like"/>
    <property type="match status" value="2"/>
</dbReference>
<protein>
    <submittedName>
        <fullName evidence="9">Uncharacterized protein</fullName>
    </submittedName>
</protein>
<keyword evidence="2" id="KW-0805">Transcription regulation</keyword>
<dbReference type="EMBL" id="CM007384">
    <property type="protein sequence ID" value="ONK71309.1"/>
    <property type="molecule type" value="Genomic_DNA"/>
</dbReference>
<dbReference type="Gene3D" id="1.10.10.60">
    <property type="entry name" value="Homeodomain-like"/>
    <property type="match status" value="2"/>
</dbReference>
<dbReference type="PANTHER" id="PTHR44042:SF67">
    <property type="entry name" value="MYB-LIKE PROTEIN I"/>
    <property type="match status" value="1"/>
</dbReference>
<keyword evidence="10" id="KW-1185">Reference proteome</keyword>
<evidence type="ECO:0000256" key="2">
    <source>
        <dbReference type="ARBA" id="ARBA00023015"/>
    </source>
</evidence>
<evidence type="ECO:0000313" key="10">
    <source>
        <dbReference type="Proteomes" id="UP000243459"/>
    </source>
</evidence>
<dbReference type="GO" id="GO:0003677">
    <property type="term" value="F:DNA binding"/>
    <property type="evidence" value="ECO:0007669"/>
    <property type="project" value="UniProtKB-KW"/>
</dbReference>
<keyword evidence="3" id="KW-0238">DNA-binding</keyword>
<evidence type="ECO:0000259" key="8">
    <source>
        <dbReference type="PROSITE" id="PS51294"/>
    </source>
</evidence>
<dbReference type="SMART" id="SM00717">
    <property type="entry name" value="SANT"/>
    <property type="match status" value="2"/>
</dbReference>
<evidence type="ECO:0000256" key="4">
    <source>
        <dbReference type="ARBA" id="ARBA00023163"/>
    </source>
</evidence>
<dbReference type="InterPro" id="IPR001005">
    <property type="entry name" value="SANT/Myb"/>
</dbReference>
<evidence type="ECO:0000259" key="7">
    <source>
        <dbReference type="PROSITE" id="PS50090"/>
    </source>
</evidence>
<name>A0A5P1F3D6_ASPOF</name>
<dbReference type="FunFam" id="1.10.10.60:FF:000154">
    <property type="entry name" value="Transcription factor SRM1"/>
    <property type="match status" value="1"/>
</dbReference>
<comment type="subcellular location">
    <subcellularLocation>
        <location evidence="1">Nucleus</location>
    </subcellularLocation>
</comment>
<feature type="domain" description="HTH myb-type" evidence="8">
    <location>
        <begin position="409"/>
        <end position="465"/>
    </location>
</feature>
<dbReference type="GO" id="GO:0005634">
    <property type="term" value="C:nucleus"/>
    <property type="evidence" value="ECO:0007669"/>
    <property type="project" value="UniProtKB-SubCell"/>
</dbReference>
<dbReference type="CDD" id="cd00167">
    <property type="entry name" value="SANT"/>
    <property type="match status" value="2"/>
</dbReference>
<dbReference type="InterPro" id="IPR006447">
    <property type="entry name" value="Myb_dom_plants"/>
</dbReference>
<evidence type="ECO:0000256" key="5">
    <source>
        <dbReference type="ARBA" id="ARBA00023242"/>
    </source>
</evidence>
<feature type="region of interest" description="Disordered" evidence="6">
    <location>
        <begin position="1"/>
        <end position="21"/>
    </location>
</feature>
<keyword evidence="4" id="KW-0804">Transcription</keyword>
<feature type="domain" description="Myb-like" evidence="7">
    <location>
        <begin position="409"/>
        <end position="461"/>
    </location>
</feature>